<keyword evidence="3" id="KW-1185">Reference proteome</keyword>
<dbReference type="EMBL" id="KL142392">
    <property type="protein sequence ID" value="KDR71413.1"/>
    <property type="molecule type" value="Genomic_DNA"/>
</dbReference>
<accession>A0A067SXD1</accession>
<proteinExistence type="predicted"/>
<organism evidence="2 3">
    <name type="scientific">Galerina marginata (strain CBS 339.88)</name>
    <dbReference type="NCBI Taxonomy" id="685588"/>
    <lineage>
        <taxon>Eukaryota</taxon>
        <taxon>Fungi</taxon>
        <taxon>Dikarya</taxon>
        <taxon>Basidiomycota</taxon>
        <taxon>Agaricomycotina</taxon>
        <taxon>Agaricomycetes</taxon>
        <taxon>Agaricomycetidae</taxon>
        <taxon>Agaricales</taxon>
        <taxon>Agaricineae</taxon>
        <taxon>Strophariaceae</taxon>
        <taxon>Galerina</taxon>
    </lineage>
</organism>
<feature type="transmembrane region" description="Helical" evidence="1">
    <location>
        <begin position="53"/>
        <end position="70"/>
    </location>
</feature>
<name>A0A067SXD1_GALM3</name>
<evidence type="ECO:0000313" key="3">
    <source>
        <dbReference type="Proteomes" id="UP000027222"/>
    </source>
</evidence>
<keyword evidence="1" id="KW-1133">Transmembrane helix</keyword>
<reference evidence="3" key="1">
    <citation type="journal article" date="2014" name="Proc. Natl. Acad. Sci. U.S.A.">
        <title>Extensive sampling of basidiomycete genomes demonstrates inadequacy of the white-rot/brown-rot paradigm for wood decay fungi.</title>
        <authorList>
            <person name="Riley R."/>
            <person name="Salamov A.A."/>
            <person name="Brown D.W."/>
            <person name="Nagy L.G."/>
            <person name="Floudas D."/>
            <person name="Held B.W."/>
            <person name="Levasseur A."/>
            <person name="Lombard V."/>
            <person name="Morin E."/>
            <person name="Otillar R."/>
            <person name="Lindquist E.A."/>
            <person name="Sun H."/>
            <person name="LaButti K.M."/>
            <person name="Schmutz J."/>
            <person name="Jabbour D."/>
            <person name="Luo H."/>
            <person name="Baker S.E."/>
            <person name="Pisabarro A.G."/>
            <person name="Walton J.D."/>
            <person name="Blanchette R.A."/>
            <person name="Henrissat B."/>
            <person name="Martin F."/>
            <person name="Cullen D."/>
            <person name="Hibbett D.S."/>
            <person name="Grigoriev I.V."/>
        </authorList>
    </citation>
    <scope>NUCLEOTIDE SEQUENCE [LARGE SCALE GENOMIC DNA]</scope>
    <source>
        <strain evidence="3">CBS 339.88</strain>
    </source>
</reference>
<sequence length="117" mass="12562">MMGIDLFNLNIADQPRIGTTAASADNVDEGLNSVEWAKGVALIGRVYSRHMEVLGWVGLGMILLLGINLSKRRGNGLKITTAWGPNFVGQNWSTPPAAVMRFKTSAYSSLNSLGPKS</sequence>
<dbReference type="HOGENOM" id="CLU_2085005_0_0_1"/>
<gene>
    <name evidence="2" type="ORF">GALMADRAFT_1345058</name>
</gene>
<keyword evidence="1" id="KW-0812">Transmembrane</keyword>
<evidence type="ECO:0000313" key="2">
    <source>
        <dbReference type="EMBL" id="KDR71413.1"/>
    </source>
</evidence>
<protein>
    <submittedName>
        <fullName evidence="2">Uncharacterized protein</fullName>
    </submittedName>
</protein>
<evidence type="ECO:0000256" key="1">
    <source>
        <dbReference type="SAM" id="Phobius"/>
    </source>
</evidence>
<keyword evidence="1" id="KW-0472">Membrane</keyword>
<dbReference type="Proteomes" id="UP000027222">
    <property type="component" value="Unassembled WGS sequence"/>
</dbReference>
<dbReference type="AlphaFoldDB" id="A0A067SXD1"/>